<dbReference type="InterPro" id="IPR001279">
    <property type="entry name" value="Metallo-B-lactamas"/>
</dbReference>
<dbReference type="Pfam" id="PF12706">
    <property type="entry name" value="Lactamase_B_2"/>
    <property type="match status" value="1"/>
</dbReference>
<feature type="domain" description="Metallo-beta-lactamase" evidence="1">
    <location>
        <begin position="157"/>
        <end position="365"/>
    </location>
</feature>
<proteinExistence type="predicted"/>
<dbReference type="InterPro" id="IPR036866">
    <property type="entry name" value="RibonucZ/Hydroxyglut_hydro"/>
</dbReference>
<dbReference type="RefSeq" id="WP_115324578.1">
    <property type="nucleotide sequence ID" value="NZ_CAAAIO010000038.1"/>
</dbReference>
<evidence type="ECO:0000313" key="4">
    <source>
        <dbReference type="Proteomes" id="UP000054820"/>
    </source>
</evidence>
<dbReference type="PANTHER" id="PTHR42663">
    <property type="entry name" value="HYDROLASE C777.06C-RELATED-RELATED"/>
    <property type="match status" value="1"/>
</dbReference>
<organism evidence="3 5">
    <name type="scientific">Legionella steigerwaltii</name>
    <dbReference type="NCBI Taxonomy" id="460"/>
    <lineage>
        <taxon>Bacteria</taxon>
        <taxon>Pseudomonadati</taxon>
        <taxon>Pseudomonadota</taxon>
        <taxon>Gammaproteobacteria</taxon>
        <taxon>Legionellales</taxon>
        <taxon>Legionellaceae</taxon>
        <taxon>Legionella</taxon>
    </lineage>
</organism>
<dbReference type="Gene3D" id="3.60.15.10">
    <property type="entry name" value="Ribonuclease Z/Hydroxyacylglutathione hydrolase-like"/>
    <property type="match status" value="1"/>
</dbReference>
<dbReference type="Proteomes" id="UP000054820">
    <property type="component" value="Unassembled WGS sequence"/>
</dbReference>
<dbReference type="PANTHER" id="PTHR42663:SF4">
    <property type="entry name" value="SLL1036 PROTEIN"/>
    <property type="match status" value="1"/>
</dbReference>
<gene>
    <name evidence="2" type="ORF">Lstg_1506</name>
    <name evidence="3" type="ORF">NCTC11991_03046</name>
</gene>
<dbReference type="AlphaFoldDB" id="A0A378LK18"/>
<dbReference type="OrthoDB" id="9803916at2"/>
<name>A0A378LK18_9GAMM</name>
<evidence type="ECO:0000313" key="2">
    <source>
        <dbReference type="EMBL" id="KTD78024.1"/>
    </source>
</evidence>
<protein>
    <submittedName>
        <fullName evidence="3">Ribonuclease Z</fullName>
    </submittedName>
</protein>
<sequence length="406" mass="46497">MEIHTQKQLCFYVVHEDPNIIKLIANELNASGHKMFSTADAADVLVQVNKLKPDYILIEHTLTETIKKLCNSNKYKVVLLSLDPSRQNISPYKLGAQGCIYQVNQMELFTKQLNRIIEDKIDMEFWGVTGAFPAPGENFIKYGGHTSCITLNFVNERTIILDAGSGIIPLGDELITKKQNPIEADIFITHQHWDHIHGLTFFKPLYHPQNRFNFYGPPQGVKSVHELLSGLMDGIYFPVKIDNLPSIRSYHDLIADQKLEIDNIRISTIALQHPCVTYGYKIQYNNKIISYITDNELYDKSHHLYNADFVRNLIQFTMGSDILIIDCSFTDEEYDAGRVSWGHSCPRQVAEFAHLAHVKQLILHHNDHHETDQVVDTKLMATQKLLSELGSKTRCIAPEYRHVVRI</sequence>
<reference evidence="3 5" key="2">
    <citation type="submission" date="2018-06" db="EMBL/GenBank/DDBJ databases">
        <authorList>
            <consortium name="Pathogen Informatics"/>
            <person name="Doyle S."/>
        </authorList>
    </citation>
    <scope>NUCLEOTIDE SEQUENCE [LARGE SCALE GENOMIC DNA]</scope>
    <source>
        <strain evidence="3 5">NCTC11991</strain>
    </source>
</reference>
<evidence type="ECO:0000313" key="3">
    <source>
        <dbReference type="EMBL" id="STY24421.1"/>
    </source>
</evidence>
<dbReference type="EMBL" id="LNYZ01000011">
    <property type="protein sequence ID" value="KTD78024.1"/>
    <property type="molecule type" value="Genomic_DNA"/>
</dbReference>
<dbReference type="EMBL" id="UGOY01000001">
    <property type="protein sequence ID" value="STY24421.1"/>
    <property type="molecule type" value="Genomic_DNA"/>
</dbReference>
<keyword evidence="4" id="KW-1185">Reference proteome</keyword>
<reference evidence="2 4" key="1">
    <citation type="submission" date="2015-11" db="EMBL/GenBank/DDBJ databases">
        <title>Genomic analysis of 38 Legionella species identifies large and diverse effector repertoires.</title>
        <authorList>
            <person name="Burstein D."/>
            <person name="Amaro F."/>
            <person name="Zusman T."/>
            <person name="Lifshitz Z."/>
            <person name="Cohen O."/>
            <person name="Gilbert J.A."/>
            <person name="Pupko T."/>
            <person name="Shuman H.A."/>
            <person name="Segal G."/>
        </authorList>
    </citation>
    <scope>NUCLEOTIDE SEQUENCE [LARGE SCALE GENOMIC DNA]</scope>
    <source>
        <strain evidence="2 4">SC-18-C9</strain>
    </source>
</reference>
<evidence type="ECO:0000259" key="1">
    <source>
        <dbReference type="Pfam" id="PF12706"/>
    </source>
</evidence>
<dbReference type="STRING" id="460.Lstg_1506"/>
<evidence type="ECO:0000313" key="5">
    <source>
        <dbReference type="Proteomes" id="UP000255110"/>
    </source>
</evidence>
<dbReference type="CDD" id="cd07715">
    <property type="entry name" value="TaR3-like_MBL-fold"/>
    <property type="match status" value="1"/>
</dbReference>
<dbReference type="SUPFAM" id="SSF56281">
    <property type="entry name" value="Metallo-hydrolase/oxidoreductase"/>
    <property type="match status" value="1"/>
</dbReference>
<accession>A0A378LK18</accession>
<dbReference type="Proteomes" id="UP000255110">
    <property type="component" value="Unassembled WGS sequence"/>
</dbReference>